<dbReference type="OrthoDB" id="9810980at2"/>
<dbReference type="Pfam" id="PF26002">
    <property type="entry name" value="Beta-barrel_AprE"/>
    <property type="match status" value="1"/>
</dbReference>
<dbReference type="InterPro" id="IPR005074">
    <property type="entry name" value="Peptidase_C39"/>
</dbReference>
<gene>
    <name evidence="13" type="ORF">BJ122_13010</name>
</gene>
<proteinExistence type="inferred from homology"/>
<keyword evidence="14" id="KW-1185">Reference proteome</keyword>
<dbReference type="PANTHER" id="PTHR30386">
    <property type="entry name" value="MEMBRANE FUSION SUBUNIT OF EMRAB-TOLC MULTIDRUG EFFLUX PUMP"/>
    <property type="match status" value="1"/>
</dbReference>
<keyword evidence="3 9" id="KW-0813">Transport</keyword>
<dbReference type="Gene3D" id="2.40.30.170">
    <property type="match status" value="1"/>
</dbReference>
<comment type="caution">
    <text evidence="13">The sequence shown here is derived from an EMBL/GenBank/DDBJ whole genome shotgun (WGS) entry which is preliminary data.</text>
</comment>
<evidence type="ECO:0000313" key="14">
    <source>
        <dbReference type="Proteomes" id="UP000248148"/>
    </source>
</evidence>
<evidence type="ECO:0000256" key="11">
    <source>
        <dbReference type="SAM" id="MobiDB-lite"/>
    </source>
</evidence>
<reference evidence="13 14" key="1">
    <citation type="submission" date="2018-06" db="EMBL/GenBank/DDBJ databases">
        <title>Genomic Encyclopedia of Archaeal and Bacterial Type Strains, Phase II (KMG-II): from individual species to whole genera.</title>
        <authorList>
            <person name="Goeker M."/>
        </authorList>
    </citation>
    <scope>NUCLEOTIDE SEQUENCE [LARGE SCALE GENOMIC DNA]</scope>
    <source>
        <strain evidence="13 14">JCM 11668</strain>
    </source>
</reference>
<dbReference type="InterPro" id="IPR050739">
    <property type="entry name" value="MFP"/>
</dbReference>
<dbReference type="Gene3D" id="1.10.287.470">
    <property type="entry name" value="Helix hairpin bin"/>
    <property type="match status" value="1"/>
</dbReference>
<name>A0A318TB59_9BRAD</name>
<dbReference type="PANTHER" id="PTHR30386:SF27">
    <property type="entry name" value="MEMBRANE FUSION PROTEIN (MFP) FAMILY PROTEIN"/>
    <property type="match status" value="1"/>
</dbReference>
<dbReference type="InterPro" id="IPR058781">
    <property type="entry name" value="HH_AprE-like"/>
</dbReference>
<keyword evidence="6" id="KW-0812">Transmembrane</keyword>
<dbReference type="Proteomes" id="UP000248148">
    <property type="component" value="Unassembled WGS sequence"/>
</dbReference>
<evidence type="ECO:0000256" key="4">
    <source>
        <dbReference type="ARBA" id="ARBA00022475"/>
    </source>
</evidence>
<dbReference type="InterPro" id="IPR010129">
    <property type="entry name" value="T1SS_HlyD"/>
</dbReference>
<keyword evidence="5 9" id="KW-0997">Cell inner membrane</keyword>
<dbReference type="EMBL" id="QJTI01000030">
    <property type="protein sequence ID" value="PYF00041.1"/>
    <property type="molecule type" value="Genomic_DNA"/>
</dbReference>
<dbReference type="PROSITE" id="PS50990">
    <property type="entry name" value="PEPTIDASE_C39"/>
    <property type="match status" value="1"/>
</dbReference>
<dbReference type="PRINTS" id="PR01490">
    <property type="entry name" value="RTXTOXIND"/>
</dbReference>
<feature type="region of interest" description="Disordered" evidence="11">
    <location>
        <begin position="607"/>
        <end position="626"/>
    </location>
</feature>
<evidence type="ECO:0000256" key="5">
    <source>
        <dbReference type="ARBA" id="ARBA00022519"/>
    </source>
</evidence>
<evidence type="ECO:0000256" key="10">
    <source>
        <dbReference type="SAM" id="Coils"/>
    </source>
</evidence>
<keyword evidence="4 9" id="KW-1003">Cell membrane</keyword>
<evidence type="ECO:0000313" key="13">
    <source>
        <dbReference type="EMBL" id="PYF00041.1"/>
    </source>
</evidence>
<feature type="region of interest" description="Disordered" evidence="11">
    <location>
        <begin position="177"/>
        <end position="202"/>
    </location>
</feature>
<sequence>MTIPLHHQFKPDPGLFVLEILLRLQGADLRLDDMRAALRGRAVGIPEMLQAARHAGASAVCLKIGWDALAQQTLPGIAALRGGQFLIVGRIAGDSALVLRPDSPKPSVMSRAEFEQAWDGRLVVIGQEADAPAEQPRALDQWRERISAAAQQLMARLRAVELPSVAAFADSIKARWQRRGQPTPKTPPNIGPGSTTLPIAAPPTTPAVAIASHAKQLRDKVLALRSDQSRRLPAEIAFLPAALEIVETPPSPVGRAVAISIAAVFSVALLWASIGTVDIVAIAPGKVIPGGRTKTIQPFETGVVRAIHVRDGQIVRSGDTLVELDTTMSDADLERLKSELMGARLDVARLKAALSGKPDPVAAFEPPPGASPTAIAMHRRFLISQTAEQKAKLASIDQQLKQKEAERATSIASIDKLKATLAPLEQRVAIREQLYQKELGSKLTYLTELQDLVAQQQEVLVQQSRLTEANAAISMLNENAAKAVAEYERAMFEELAKAEQKVSTLEQDVIKADQRTRLQKLTAPIDGKVQQLAVHTIGGVVTPAQALMVVVPSETALEIEAIIPNRDIGFVEVGQDAAIKIDTFNFTRYGTLQGKVLNISHDAITRNKAPERSSPGMIGSDSAGSEPAGQELVYAARVSLDRTEMEIDNKRVRLTAGMAVTVEIKSGTRRIISYLLSPLVRYHHDALRER</sequence>
<accession>A0A318TB59</accession>
<dbReference type="InterPro" id="IPR058982">
    <property type="entry name" value="Beta-barrel_AprE"/>
</dbReference>
<dbReference type="Gene3D" id="2.40.50.100">
    <property type="match status" value="1"/>
</dbReference>
<evidence type="ECO:0000256" key="8">
    <source>
        <dbReference type="ARBA" id="ARBA00023136"/>
    </source>
</evidence>
<dbReference type="GO" id="GO:0008233">
    <property type="term" value="F:peptidase activity"/>
    <property type="evidence" value="ECO:0007669"/>
    <property type="project" value="InterPro"/>
</dbReference>
<evidence type="ECO:0000256" key="7">
    <source>
        <dbReference type="ARBA" id="ARBA00022989"/>
    </source>
</evidence>
<dbReference type="Pfam" id="PF25994">
    <property type="entry name" value="HH_AprE"/>
    <property type="match status" value="1"/>
</dbReference>
<dbReference type="GO" id="GO:0005524">
    <property type="term" value="F:ATP binding"/>
    <property type="evidence" value="ECO:0007669"/>
    <property type="project" value="InterPro"/>
</dbReference>
<evidence type="ECO:0000256" key="1">
    <source>
        <dbReference type="ARBA" id="ARBA00004377"/>
    </source>
</evidence>
<comment type="subcellular location">
    <subcellularLocation>
        <location evidence="1 9">Cell inner membrane</location>
        <topology evidence="1 9">Single-pass membrane protein</topology>
    </subcellularLocation>
</comment>
<dbReference type="RefSeq" id="WP_110782454.1">
    <property type="nucleotide sequence ID" value="NZ_QJTI01000030.1"/>
</dbReference>
<dbReference type="AlphaFoldDB" id="A0A318TB59"/>
<evidence type="ECO:0000256" key="3">
    <source>
        <dbReference type="ARBA" id="ARBA00022448"/>
    </source>
</evidence>
<dbReference type="Pfam" id="PF03412">
    <property type="entry name" value="Peptidase_C39"/>
    <property type="match status" value="1"/>
</dbReference>
<evidence type="ECO:0000256" key="6">
    <source>
        <dbReference type="ARBA" id="ARBA00022692"/>
    </source>
</evidence>
<evidence type="ECO:0000259" key="12">
    <source>
        <dbReference type="PROSITE" id="PS50990"/>
    </source>
</evidence>
<dbReference type="NCBIfam" id="TIGR01843">
    <property type="entry name" value="type_I_hlyD"/>
    <property type="match status" value="1"/>
</dbReference>
<keyword evidence="10" id="KW-0175">Coiled coil</keyword>
<dbReference type="GO" id="GO:0005886">
    <property type="term" value="C:plasma membrane"/>
    <property type="evidence" value="ECO:0007669"/>
    <property type="project" value="UniProtKB-SubCell"/>
</dbReference>
<dbReference type="Gene3D" id="3.90.70.10">
    <property type="entry name" value="Cysteine proteinases"/>
    <property type="match status" value="1"/>
</dbReference>
<protein>
    <recommendedName>
        <fullName evidence="9">Membrane fusion protein (MFP) family protein</fullName>
    </recommendedName>
</protein>
<dbReference type="GO" id="GO:0006508">
    <property type="term" value="P:proteolysis"/>
    <property type="evidence" value="ECO:0007669"/>
    <property type="project" value="InterPro"/>
</dbReference>
<keyword evidence="7" id="KW-1133">Transmembrane helix</keyword>
<comment type="similarity">
    <text evidence="2 9">Belongs to the membrane fusion protein (MFP) (TC 8.A.1) family.</text>
</comment>
<keyword evidence="8" id="KW-0472">Membrane</keyword>
<dbReference type="SUPFAM" id="SSF111369">
    <property type="entry name" value="HlyD-like secretion proteins"/>
    <property type="match status" value="1"/>
</dbReference>
<evidence type="ECO:0000256" key="2">
    <source>
        <dbReference type="ARBA" id="ARBA00009477"/>
    </source>
</evidence>
<organism evidence="13 14">
    <name type="scientific">Rhodopseudomonas faecalis</name>
    <dbReference type="NCBI Taxonomy" id="99655"/>
    <lineage>
        <taxon>Bacteria</taxon>
        <taxon>Pseudomonadati</taxon>
        <taxon>Pseudomonadota</taxon>
        <taxon>Alphaproteobacteria</taxon>
        <taxon>Hyphomicrobiales</taxon>
        <taxon>Nitrobacteraceae</taxon>
        <taxon>Rhodopseudomonas</taxon>
    </lineage>
</organism>
<dbReference type="GO" id="GO:0015031">
    <property type="term" value="P:protein transport"/>
    <property type="evidence" value="ECO:0007669"/>
    <property type="project" value="InterPro"/>
</dbReference>
<feature type="domain" description="Peptidase C39" evidence="12">
    <location>
        <begin position="8"/>
        <end position="125"/>
    </location>
</feature>
<evidence type="ECO:0000256" key="9">
    <source>
        <dbReference type="RuleBase" id="RU365093"/>
    </source>
</evidence>
<feature type="coiled-coil region" evidence="10">
    <location>
        <begin position="466"/>
        <end position="515"/>
    </location>
</feature>